<evidence type="ECO:0000313" key="1">
    <source>
        <dbReference type="EMBL" id="MFD1204670.1"/>
    </source>
</evidence>
<name>A0ABW3TW80_9BACL</name>
<keyword evidence="2" id="KW-1185">Reference proteome</keyword>
<dbReference type="RefSeq" id="WP_381480059.1">
    <property type="nucleotide sequence ID" value="NZ_JBHTLT010000028.1"/>
</dbReference>
<dbReference type="Proteomes" id="UP001597231">
    <property type="component" value="Unassembled WGS sequence"/>
</dbReference>
<gene>
    <name evidence="1" type="ORF">ACFQ38_06030</name>
</gene>
<sequence length="440" mass="50591">MFVTIGVVGPSESVDKILKVAEEFPSARCLPFIYEDVKELPNLIKQGQLLVDQWLFSGVMNHTYALKHRLVQPEQASFPLLHGSSFFGKLLEIQQKEQRIFQSFSIDHITAEEIQKVLSFYDMDHLHFETIPFSIDKEPEQIAHIHQVLYESKKTEVAITATRGVYDRLKRQAIPVYRLTPSYFSIKLSIELLIERAQVKHYENLRMAVIACQALNANENIDASLFKWKHQDLDLKKSLLTLTERLNGSFVEVADGLYYIYTTKGEIDTDIESSLMNNMASFRIHNQLEIGFAIGYGQTVLAAEQHARHGLNQLKMGGEPSLLIVQTKDDITQKVQNEEHTLNTEAITSALQERYELKNANTRDVLRIALYSRKYNKPHFTAEDVAQWFKSTKRNARRILSELQQDAIIEIHDKTQAAPRGRPSNVYRFTDNDLFFGKES</sequence>
<accession>A0ABW3TW80</accession>
<proteinExistence type="predicted"/>
<evidence type="ECO:0008006" key="3">
    <source>
        <dbReference type="Google" id="ProtNLM"/>
    </source>
</evidence>
<comment type="caution">
    <text evidence="1">The sequence shown here is derived from an EMBL/GenBank/DDBJ whole genome shotgun (WGS) entry which is preliminary data.</text>
</comment>
<dbReference type="EMBL" id="JBHTLT010000028">
    <property type="protein sequence ID" value="MFD1204670.1"/>
    <property type="molecule type" value="Genomic_DNA"/>
</dbReference>
<organism evidence="1 2">
    <name type="scientific">Sporosarcina contaminans</name>
    <dbReference type="NCBI Taxonomy" id="633403"/>
    <lineage>
        <taxon>Bacteria</taxon>
        <taxon>Bacillati</taxon>
        <taxon>Bacillota</taxon>
        <taxon>Bacilli</taxon>
        <taxon>Bacillales</taxon>
        <taxon>Caryophanaceae</taxon>
        <taxon>Sporosarcina</taxon>
    </lineage>
</organism>
<protein>
    <recommendedName>
        <fullName evidence="3">Transcriptional regulator</fullName>
    </recommendedName>
</protein>
<reference evidence="2" key="1">
    <citation type="journal article" date="2019" name="Int. J. Syst. Evol. Microbiol.">
        <title>The Global Catalogue of Microorganisms (GCM) 10K type strain sequencing project: providing services to taxonomists for standard genome sequencing and annotation.</title>
        <authorList>
            <consortium name="The Broad Institute Genomics Platform"/>
            <consortium name="The Broad Institute Genome Sequencing Center for Infectious Disease"/>
            <person name="Wu L."/>
            <person name="Ma J."/>
        </authorList>
    </citation>
    <scope>NUCLEOTIDE SEQUENCE [LARGE SCALE GENOMIC DNA]</scope>
    <source>
        <strain evidence="2">CCUG 53915</strain>
    </source>
</reference>
<evidence type="ECO:0000313" key="2">
    <source>
        <dbReference type="Proteomes" id="UP001597231"/>
    </source>
</evidence>